<dbReference type="Pfam" id="PF00814">
    <property type="entry name" value="TsaD"/>
    <property type="match status" value="1"/>
</dbReference>
<evidence type="ECO:0000313" key="3">
    <source>
        <dbReference type="Proteomes" id="UP000236728"/>
    </source>
</evidence>
<sequence>MGGILNEMKTATEPLRMLAIDTCGEGAGVALSVDAVVTGVRELPSRTASAEIIATIRELLANEGLTVSELDGIGVVAGPGSFTGVRTGLAVAKGICEALQLPLATVSRLEVLAHAASLDRGIAVLGAGRRDLYVLRLAEGGASEEMSTVEALVDELKGEVRVIVAEAAVMELLATLRPVLHPLSVADAVPLLNAALRVGSTDLGSADANYVRRESELYAKQGSGPACVRP</sequence>
<dbReference type="EMBL" id="FNVA01000004">
    <property type="protein sequence ID" value="SEG36192.1"/>
    <property type="molecule type" value="Genomic_DNA"/>
</dbReference>
<dbReference type="PANTHER" id="PTHR11735">
    <property type="entry name" value="TRNA N6-ADENOSINE THREONYLCARBAMOYLTRANSFERASE"/>
    <property type="match status" value="1"/>
</dbReference>
<dbReference type="InterPro" id="IPR043129">
    <property type="entry name" value="ATPase_NBD"/>
</dbReference>
<dbReference type="AlphaFoldDB" id="A0A1H5ZIX2"/>
<evidence type="ECO:0000259" key="1">
    <source>
        <dbReference type="Pfam" id="PF00814"/>
    </source>
</evidence>
<organism evidence="2 3">
    <name type="scientific">Bryocella elongata</name>
    <dbReference type="NCBI Taxonomy" id="863522"/>
    <lineage>
        <taxon>Bacteria</taxon>
        <taxon>Pseudomonadati</taxon>
        <taxon>Acidobacteriota</taxon>
        <taxon>Terriglobia</taxon>
        <taxon>Terriglobales</taxon>
        <taxon>Acidobacteriaceae</taxon>
        <taxon>Bryocella</taxon>
    </lineage>
</organism>
<feature type="domain" description="Gcp-like" evidence="1">
    <location>
        <begin position="43"/>
        <end position="138"/>
    </location>
</feature>
<dbReference type="GO" id="GO:0002949">
    <property type="term" value="P:tRNA threonylcarbamoyladenosine modification"/>
    <property type="evidence" value="ECO:0007669"/>
    <property type="project" value="InterPro"/>
</dbReference>
<dbReference type="InterPro" id="IPR022496">
    <property type="entry name" value="T6A_TsaB"/>
</dbReference>
<gene>
    <name evidence="2" type="ORF">SAMN05421819_2680</name>
</gene>
<reference evidence="2 3" key="1">
    <citation type="submission" date="2016-10" db="EMBL/GenBank/DDBJ databases">
        <authorList>
            <person name="de Groot N.N."/>
        </authorList>
    </citation>
    <scope>NUCLEOTIDE SEQUENCE [LARGE SCALE GENOMIC DNA]</scope>
    <source>
        <strain evidence="2 3">DSM 22489</strain>
    </source>
</reference>
<dbReference type="GO" id="GO:0005829">
    <property type="term" value="C:cytosol"/>
    <property type="evidence" value="ECO:0007669"/>
    <property type="project" value="TreeGrafter"/>
</dbReference>
<dbReference type="NCBIfam" id="TIGR03725">
    <property type="entry name" value="T6A_YeaZ"/>
    <property type="match status" value="1"/>
</dbReference>
<protein>
    <submittedName>
        <fullName evidence="2">tRNA threonylcarbamoyladenosine biosynthesis protein TsaB</fullName>
    </submittedName>
</protein>
<dbReference type="Gene3D" id="3.30.420.40">
    <property type="match status" value="1"/>
</dbReference>
<dbReference type="InterPro" id="IPR000905">
    <property type="entry name" value="Gcp-like_dom"/>
</dbReference>
<accession>A0A1H5ZIX2</accession>
<dbReference type="SUPFAM" id="SSF53067">
    <property type="entry name" value="Actin-like ATPase domain"/>
    <property type="match status" value="1"/>
</dbReference>
<evidence type="ECO:0000313" key="2">
    <source>
        <dbReference type="EMBL" id="SEG36192.1"/>
    </source>
</evidence>
<proteinExistence type="predicted"/>
<keyword evidence="3" id="KW-1185">Reference proteome</keyword>
<name>A0A1H5ZIX2_9BACT</name>
<dbReference type="Proteomes" id="UP000236728">
    <property type="component" value="Unassembled WGS sequence"/>
</dbReference>
<dbReference type="PANTHER" id="PTHR11735:SF11">
    <property type="entry name" value="TRNA THREONYLCARBAMOYLADENOSINE BIOSYNTHESIS PROTEIN TSAB"/>
    <property type="match status" value="1"/>
</dbReference>